<comment type="cofactor">
    <cofactor evidence="8">
        <name>Zn(2+)</name>
        <dbReference type="ChEBI" id="CHEBI:29105"/>
    </cofactor>
    <text evidence="8">Binds 2 Zn(2+) ions.</text>
</comment>
<evidence type="ECO:0000256" key="3">
    <source>
        <dbReference type="ARBA" id="ARBA00022722"/>
    </source>
</evidence>
<feature type="binding site" evidence="8">
    <location>
        <position position="72"/>
    </location>
    <ligand>
        <name>Zn(2+)</name>
        <dbReference type="ChEBI" id="CHEBI:29105"/>
        <label>1</label>
        <note>catalytic</note>
    </ligand>
</feature>
<evidence type="ECO:0000256" key="1">
    <source>
        <dbReference type="ARBA" id="ARBA00011738"/>
    </source>
</evidence>
<keyword evidence="2 8" id="KW-0819">tRNA processing</keyword>
<proteinExistence type="inferred from homology"/>
<keyword evidence="7 8" id="KW-0862">Zinc</keyword>
<name>A0A075GLI6_9EURY</name>
<keyword evidence="3 8" id="KW-0540">Nuclease</keyword>
<dbReference type="EMBL" id="KF900718">
    <property type="protein sequence ID" value="AIF04774.1"/>
    <property type="molecule type" value="Genomic_DNA"/>
</dbReference>
<reference evidence="9" key="1">
    <citation type="journal article" date="2014" name="Genome Biol. Evol.">
        <title>Pangenome evidence for extensive interdomain horizontal transfer affecting lineage core and shell genes in uncultured planktonic thaumarchaeota and euryarchaeota.</title>
        <authorList>
            <person name="Deschamps P."/>
            <person name="Zivanovic Y."/>
            <person name="Moreira D."/>
            <person name="Rodriguez-Valera F."/>
            <person name="Lopez-Garcia P."/>
        </authorList>
    </citation>
    <scope>NUCLEOTIDE SEQUENCE</scope>
</reference>
<sequence>MFELHVLGTSSARFSHDRAVSGSFLMTPGGAVLIDCGEGMQKRLLDQNKALKKSGLQIRSRMAKVRAILFTHGHLDHCWGLLPMLHTMSLDGRTEPLTIIAPTSQKAVAWALKNPGDSPPAESGVDSTDLSILFQQWQSLGSKDDDFGFKIDWVLLPIEQHSPFLSPIQPLDGVELMVVPTEHGIPSCGWQITTNPAMGKFDRAKADSLSLTTEQVATLAGGEDITTDSETLMAKDFRGEVKPRRSLLISGDTIGGVQAFGELTTPPDLLLHEATFLEYKSEKAKMYNHSTTHDAARHAKVSGSQVLALTHYSSSVDDITVVQNEAQELHKRSIACNDGDVFTISRDGEITVHRRCEEWKNYSL</sequence>
<dbReference type="PANTHER" id="PTHR46018:SF2">
    <property type="entry name" value="ZINC PHOSPHODIESTERASE ELAC PROTEIN 1"/>
    <property type="match status" value="1"/>
</dbReference>
<dbReference type="AlphaFoldDB" id="A0A075GLI6"/>
<evidence type="ECO:0000256" key="8">
    <source>
        <dbReference type="HAMAP-Rule" id="MF_01818"/>
    </source>
</evidence>
<gene>
    <name evidence="8 9" type="primary">rnz</name>
</gene>
<dbReference type="GO" id="GO:0008270">
    <property type="term" value="F:zinc ion binding"/>
    <property type="evidence" value="ECO:0007669"/>
    <property type="project" value="UniProtKB-UniRule"/>
</dbReference>
<dbReference type="SUPFAM" id="SSF56281">
    <property type="entry name" value="Metallo-hydrolase/oxidoreductase"/>
    <property type="match status" value="1"/>
</dbReference>
<dbReference type="InterPro" id="IPR013471">
    <property type="entry name" value="RNase_Z/BN"/>
</dbReference>
<comment type="subunit">
    <text evidence="1 8">Homodimer.</text>
</comment>
<keyword evidence="6 8" id="KW-0378">Hydrolase</keyword>
<dbReference type="Gene3D" id="3.60.15.10">
    <property type="entry name" value="Ribonuclease Z/Hydroxyacylglutathione hydrolase-like"/>
    <property type="match status" value="1"/>
</dbReference>
<feature type="binding site" evidence="8">
    <location>
        <position position="311"/>
    </location>
    <ligand>
        <name>Zn(2+)</name>
        <dbReference type="ChEBI" id="CHEBI:29105"/>
        <label>2</label>
        <note>catalytic</note>
    </ligand>
</feature>
<keyword evidence="4 8" id="KW-0479">Metal-binding</keyword>
<evidence type="ECO:0000256" key="5">
    <source>
        <dbReference type="ARBA" id="ARBA00022759"/>
    </source>
</evidence>
<comment type="similarity">
    <text evidence="8">Belongs to the RNase Z family.</text>
</comment>
<feature type="binding site" evidence="8">
    <location>
        <position position="252"/>
    </location>
    <ligand>
        <name>Zn(2+)</name>
        <dbReference type="ChEBI" id="CHEBI:29105"/>
        <label>2</label>
        <note>catalytic</note>
    </ligand>
</feature>
<feature type="binding site" evidence="8">
    <location>
        <position position="74"/>
    </location>
    <ligand>
        <name>Zn(2+)</name>
        <dbReference type="ChEBI" id="CHEBI:29105"/>
        <label>1</label>
        <note>catalytic</note>
    </ligand>
</feature>
<feature type="binding site" evidence="8">
    <location>
        <position position="76"/>
    </location>
    <ligand>
        <name>Zn(2+)</name>
        <dbReference type="ChEBI" id="CHEBI:29105"/>
        <label>2</label>
        <note>catalytic</note>
    </ligand>
</feature>
<feature type="binding site" evidence="8">
    <location>
        <position position="77"/>
    </location>
    <ligand>
        <name>Zn(2+)</name>
        <dbReference type="ChEBI" id="CHEBI:29105"/>
        <label>2</label>
        <note>catalytic</note>
    </ligand>
</feature>
<dbReference type="Pfam" id="PF23023">
    <property type="entry name" value="Anti-Pycsar_Apyc1"/>
    <property type="match status" value="1"/>
</dbReference>
<dbReference type="PANTHER" id="PTHR46018">
    <property type="entry name" value="ZINC PHOSPHODIESTERASE ELAC PROTEIN 1"/>
    <property type="match status" value="1"/>
</dbReference>
<feature type="binding site" evidence="8">
    <location>
        <position position="252"/>
    </location>
    <ligand>
        <name>Zn(2+)</name>
        <dbReference type="ChEBI" id="CHEBI:29105"/>
        <label>1</label>
        <note>catalytic</note>
    </ligand>
</feature>
<dbReference type="GO" id="GO:0042781">
    <property type="term" value="F:3'-tRNA processing endoribonuclease activity"/>
    <property type="evidence" value="ECO:0007669"/>
    <property type="project" value="UniProtKB-UniRule"/>
</dbReference>
<comment type="catalytic activity">
    <reaction evidence="8">
        <text>Endonucleolytic cleavage of RNA, removing extra 3' nucleotides from tRNA precursor, generating 3' termini of tRNAs. A 3'-hydroxy group is left at the tRNA terminus and a 5'-phosphoryl group is left at the trailer molecule.</text>
        <dbReference type="EC" id="3.1.26.11"/>
    </reaction>
</comment>
<dbReference type="EC" id="3.1.26.11" evidence="8"/>
<keyword evidence="5 8" id="KW-0255">Endonuclease</keyword>
<evidence type="ECO:0000256" key="7">
    <source>
        <dbReference type="ARBA" id="ARBA00022833"/>
    </source>
</evidence>
<protein>
    <recommendedName>
        <fullName evidence="8">Ribonuclease Z</fullName>
        <shortName evidence="8">RNase Z</shortName>
        <ecNumber evidence="8">3.1.26.11</ecNumber>
    </recommendedName>
    <alternativeName>
        <fullName evidence="8">tRNA 3 endonuclease</fullName>
    </alternativeName>
    <alternativeName>
        <fullName evidence="8">tRNase Z</fullName>
    </alternativeName>
</protein>
<organism evidence="9">
    <name type="scientific">uncultured marine group II/III euryarchaeote KM3_176_D12</name>
    <dbReference type="NCBI Taxonomy" id="1457936"/>
    <lineage>
        <taxon>Archaea</taxon>
        <taxon>Methanobacteriati</taxon>
        <taxon>Methanobacteriota</taxon>
        <taxon>environmental samples</taxon>
    </lineage>
</organism>
<evidence type="ECO:0000313" key="9">
    <source>
        <dbReference type="EMBL" id="AIF04774.1"/>
    </source>
</evidence>
<accession>A0A075GLI6</accession>
<dbReference type="InterPro" id="IPR036866">
    <property type="entry name" value="RibonucZ/Hydroxyglut_hydro"/>
</dbReference>
<feature type="active site" description="Proton acceptor" evidence="8">
    <location>
        <position position="76"/>
    </location>
</feature>
<evidence type="ECO:0000256" key="2">
    <source>
        <dbReference type="ARBA" id="ARBA00022694"/>
    </source>
</evidence>
<feature type="binding site" evidence="8">
    <location>
        <position position="183"/>
    </location>
    <ligand>
        <name>Zn(2+)</name>
        <dbReference type="ChEBI" id="CHEBI:29105"/>
        <label>1</label>
        <note>catalytic</note>
    </ligand>
</feature>
<evidence type="ECO:0000256" key="6">
    <source>
        <dbReference type="ARBA" id="ARBA00022801"/>
    </source>
</evidence>
<dbReference type="HAMAP" id="MF_01818">
    <property type="entry name" value="RNase_Z_BN"/>
    <property type="match status" value="1"/>
</dbReference>
<comment type="function">
    <text evidence="8">Zinc phosphodiesterase, which displays some tRNA 3'-processing endonuclease activity. Probably involved in tRNA maturation, by removing a 3'-trailer from precursor tRNA.</text>
</comment>
<evidence type="ECO:0000256" key="4">
    <source>
        <dbReference type="ARBA" id="ARBA00022723"/>
    </source>
</evidence>